<feature type="compositionally biased region" description="Basic and acidic residues" evidence="6">
    <location>
        <begin position="716"/>
        <end position="730"/>
    </location>
</feature>
<dbReference type="PROSITE" id="PS51925">
    <property type="entry name" value="SWIB_MDM2"/>
    <property type="match status" value="1"/>
</dbReference>
<protein>
    <recommendedName>
        <fullName evidence="7">DM2 domain-containing protein</fullName>
    </recommendedName>
</protein>
<reference evidence="8 9" key="1">
    <citation type="submission" date="2019-12" db="EMBL/GenBank/DDBJ databases">
        <title>Chromosome-level assembly of the Caenorhabditis remanei genome.</title>
        <authorList>
            <person name="Teterina A.A."/>
            <person name="Willis J.H."/>
            <person name="Phillips P.C."/>
        </authorList>
    </citation>
    <scope>NUCLEOTIDE SEQUENCE [LARGE SCALE GENOMIC DNA]</scope>
    <source>
        <strain evidence="8 9">PX506</strain>
        <tissue evidence="8">Whole organism</tissue>
    </source>
</reference>
<sequence length="965" mass="108760">MATEEPITSFPMDKEAAEEEIALLVRKPGFDDLTVADIIRHMNNRFNTNFDSYKSQLKEMVIEEIKKRNQEKDSSDESGSDSDNDSDHEKEKKKKLKTEIPEEKEKVVKKEVKEEVEETKPEKPQKQKKSAKEDDSDSDSGVDDAVIKKSSKNSAPRVQSDMATTIKSSRRAAASDALKQIRYTSGGGRYANSKKNKVKDPNADNSGKFGPMTKLCYISTELQQITKDQWMKRCDVVKVLWDYIKEKNLKDPKNGQFILCDDVLKSIFNKNRIKGFGMTKFLTKHIIGTSDMVPDMREEAEAEMDKRRKEWKERQRKREAEAREESAISDDSDGPSAKKPKTEEPEEDADDDSDDEKDAMSDRESRSKPKKTVIGSFLGRLSRSKSRGVDIDRKKDANQHEVAKIVPSSKSDGNIKSVSDRRSSETSHRETSEAFLAEEARMSPARRLLNRFTTFRSTGRFKSASRSSKDASSDCLNTSRSSLTAKTTSEHDLHAITSSKPNRILVSSGIPTGAQSETDLRFVTSRDSHKSVPLNEPFGFNEKSPRAFMSENDLSSAITDFPEVNRTPSYLRISCALNGYTRSPKADLTPKAPMVMGESIVERRSKMFNHPQERKPAPGFGSPLTTTKSSESKTSEIECLTPIPPQHNNRLNSLLQNEMGNHVSTPQPIRDLISKFDQLDLCSAHKNEKDGVENIEPHKFIINQQPVFDEIDLKKDANGNDEEKSVEESNLKISTTDAESDSGISGSSPASSKRNVEILKDTKEDEQEVTTSTPSDAHEFRRLHDKVKADLKAKMDVASKDLEHADDFPEKCQESLRAAHGNAHLLVRKKFSKFNELIEKNINPIADDPMPVTVQDLEGFWMTIDMELKGIMKEFTKVEKYRAANWDPSAVEEEVDVADTTVKTTKPRLLITKKVTPIVSEETKKKLAEQKALAEQRRAEMRAQMRQKMKAKNQEEPVLGASEEC</sequence>
<dbReference type="RefSeq" id="XP_003111060.2">
    <property type="nucleotide sequence ID" value="XM_003111012.2"/>
</dbReference>
<evidence type="ECO:0000313" key="9">
    <source>
        <dbReference type="Proteomes" id="UP000483820"/>
    </source>
</evidence>
<dbReference type="CTD" id="9800899"/>
<feature type="compositionally biased region" description="Acidic residues" evidence="6">
    <location>
        <begin position="344"/>
        <end position="357"/>
    </location>
</feature>
<feature type="domain" description="DM2" evidence="7">
    <location>
        <begin position="211"/>
        <end position="288"/>
    </location>
</feature>
<dbReference type="CDD" id="cd10567">
    <property type="entry name" value="SWIB-MDM2_like"/>
    <property type="match status" value="1"/>
</dbReference>
<dbReference type="EMBL" id="WUAV01000003">
    <property type="protein sequence ID" value="KAF1762275.1"/>
    <property type="molecule type" value="Genomic_DNA"/>
</dbReference>
<accession>A0A6A5H5E0</accession>
<evidence type="ECO:0000256" key="2">
    <source>
        <dbReference type="ARBA" id="ARBA00008839"/>
    </source>
</evidence>
<dbReference type="SMART" id="SM00151">
    <property type="entry name" value="SWIB"/>
    <property type="match status" value="1"/>
</dbReference>
<dbReference type="GO" id="GO:0001181">
    <property type="term" value="F:RNA polymerase I general transcription initiation factor activity"/>
    <property type="evidence" value="ECO:0007669"/>
    <property type="project" value="UniProtKB-ARBA"/>
</dbReference>
<feature type="compositionally biased region" description="Basic and acidic residues" evidence="6">
    <location>
        <begin position="929"/>
        <end position="943"/>
    </location>
</feature>
<dbReference type="Proteomes" id="UP000483820">
    <property type="component" value="Chromosome III"/>
</dbReference>
<dbReference type="InterPro" id="IPR019835">
    <property type="entry name" value="SWIB_domain"/>
</dbReference>
<feature type="compositionally biased region" description="Basic and acidic residues" evidence="6">
    <location>
        <begin position="64"/>
        <end position="75"/>
    </location>
</feature>
<comment type="similarity">
    <text evidence="2">Belongs to the SAPAP family.</text>
</comment>
<evidence type="ECO:0000256" key="4">
    <source>
        <dbReference type="ARBA" id="ARBA00023163"/>
    </source>
</evidence>
<comment type="subcellular location">
    <subcellularLocation>
        <location evidence="1">Nucleus</location>
    </subcellularLocation>
</comment>
<feature type="compositionally biased region" description="Polar residues" evidence="6">
    <location>
        <begin position="408"/>
        <end position="417"/>
    </location>
</feature>
<dbReference type="InterPro" id="IPR005026">
    <property type="entry name" value="SAPAP"/>
</dbReference>
<dbReference type="PANTHER" id="PTHR13844">
    <property type="entry name" value="SWI/SNF-RELATED MATRIX-ASSOCIATED ACTIN-DEPENDENT REGULATOR OF CHROMATIN SUBFAMILY D"/>
    <property type="match status" value="1"/>
</dbReference>
<evidence type="ECO:0000313" key="8">
    <source>
        <dbReference type="EMBL" id="KAF1762275.1"/>
    </source>
</evidence>
<dbReference type="FunFam" id="1.10.245.10:FF:000004">
    <property type="entry name" value="Upstream activation factor subunit"/>
    <property type="match status" value="1"/>
</dbReference>
<dbReference type="InterPro" id="IPR003121">
    <property type="entry name" value="SWIB_MDM2_domain"/>
</dbReference>
<feature type="compositionally biased region" description="Basic and acidic residues" evidence="6">
    <location>
        <begin position="418"/>
        <end position="432"/>
    </location>
</feature>
<feature type="region of interest" description="Disordered" evidence="6">
    <location>
        <begin position="929"/>
        <end position="965"/>
    </location>
</feature>
<dbReference type="Pfam" id="PF02201">
    <property type="entry name" value="SWIB"/>
    <property type="match status" value="1"/>
</dbReference>
<feature type="compositionally biased region" description="Basic and acidic residues" evidence="6">
    <location>
        <begin position="97"/>
        <end position="133"/>
    </location>
</feature>
<feature type="region of interest" description="Disordered" evidence="6">
    <location>
        <begin position="459"/>
        <end position="492"/>
    </location>
</feature>
<dbReference type="Gene3D" id="1.10.245.10">
    <property type="entry name" value="SWIB/MDM2 domain"/>
    <property type="match status" value="1"/>
</dbReference>
<dbReference type="KEGG" id="crq:GCK72_010537"/>
<dbReference type="GeneID" id="9800899"/>
<name>A0A6A5H5E0_CAERE</name>
<dbReference type="SUPFAM" id="SSF47592">
    <property type="entry name" value="SWIB/MDM2 domain"/>
    <property type="match status" value="1"/>
</dbReference>
<gene>
    <name evidence="8" type="ORF">GCK72_010537</name>
</gene>
<evidence type="ECO:0000256" key="6">
    <source>
        <dbReference type="SAM" id="MobiDB-lite"/>
    </source>
</evidence>
<evidence type="ECO:0000256" key="5">
    <source>
        <dbReference type="ARBA" id="ARBA00023242"/>
    </source>
</evidence>
<dbReference type="GO" id="GO:0000500">
    <property type="term" value="C:RNA polymerase I upstream activating factor complex"/>
    <property type="evidence" value="ECO:0007669"/>
    <property type="project" value="UniProtKB-ARBA"/>
</dbReference>
<proteinExistence type="inferred from homology"/>
<feature type="compositionally biased region" description="Basic and acidic residues" evidence="6">
    <location>
        <begin position="299"/>
        <end position="326"/>
    </location>
</feature>
<feature type="region of interest" description="Disordered" evidence="6">
    <location>
        <begin position="64"/>
        <end position="206"/>
    </location>
</feature>
<evidence type="ECO:0000256" key="3">
    <source>
        <dbReference type="ARBA" id="ARBA00023015"/>
    </source>
</evidence>
<keyword evidence="5" id="KW-0539">Nucleus</keyword>
<evidence type="ECO:0000259" key="7">
    <source>
        <dbReference type="PROSITE" id="PS51925"/>
    </source>
</evidence>
<feature type="region of interest" description="Disordered" evidence="6">
    <location>
        <begin position="609"/>
        <end position="635"/>
    </location>
</feature>
<dbReference type="GO" id="GO:0023052">
    <property type="term" value="P:signaling"/>
    <property type="evidence" value="ECO:0007669"/>
    <property type="project" value="InterPro"/>
</dbReference>
<dbReference type="InterPro" id="IPR036885">
    <property type="entry name" value="SWIB_MDM2_dom_sf"/>
</dbReference>
<feature type="compositionally biased region" description="Polar residues" evidence="6">
    <location>
        <begin position="152"/>
        <end position="167"/>
    </location>
</feature>
<feature type="region of interest" description="Disordered" evidence="6">
    <location>
        <begin position="299"/>
        <end position="439"/>
    </location>
</feature>
<keyword evidence="3" id="KW-0805">Transcription regulation</keyword>
<feature type="compositionally biased region" description="Polar residues" evidence="6">
    <location>
        <begin position="475"/>
        <end position="487"/>
    </location>
</feature>
<feature type="compositionally biased region" description="Basic and acidic residues" evidence="6">
    <location>
        <begin position="387"/>
        <end position="403"/>
    </location>
</feature>
<keyword evidence="4" id="KW-0804">Transcription</keyword>
<feature type="compositionally biased region" description="Low complexity" evidence="6">
    <location>
        <begin position="741"/>
        <end position="752"/>
    </location>
</feature>
<evidence type="ECO:0000256" key="1">
    <source>
        <dbReference type="ARBA" id="ARBA00004123"/>
    </source>
</evidence>
<feature type="region of interest" description="Disordered" evidence="6">
    <location>
        <begin position="716"/>
        <end position="755"/>
    </location>
</feature>
<feature type="compositionally biased region" description="Basic and acidic residues" evidence="6">
    <location>
        <begin position="358"/>
        <end position="367"/>
    </location>
</feature>
<organism evidence="8 9">
    <name type="scientific">Caenorhabditis remanei</name>
    <name type="common">Caenorhabditis vulgaris</name>
    <dbReference type="NCBI Taxonomy" id="31234"/>
    <lineage>
        <taxon>Eukaryota</taxon>
        <taxon>Metazoa</taxon>
        <taxon>Ecdysozoa</taxon>
        <taxon>Nematoda</taxon>
        <taxon>Chromadorea</taxon>
        <taxon>Rhabditida</taxon>
        <taxon>Rhabditina</taxon>
        <taxon>Rhabditomorpha</taxon>
        <taxon>Rhabditoidea</taxon>
        <taxon>Rhabditidae</taxon>
        <taxon>Peloderinae</taxon>
        <taxon>Caenorhabditis</taxon>
    </lineage>
</organism>
<dbReference type="Pfam" id="PF03359">
    <property type="entry name" value="GKAP"/>
    <property type="match status" value="1"/>
</dbReference>
<dbReference type="AlphaFoldDB" id="A0A6A5H5E0"/>
<comment type="caution">
    <text evidence="8">The sequence shown here is derived from an EMBL/GenBank/DDBJ whole genome shotgun (WGS) entry which is preliminary data.</text>
</comment>